<reference evidence="1" key="1">
    <citation type="submission" date="2022-01" db="EMBL/GenBank/DDBJ databases">
        <title>Vibrio aestuarianus Clade A and Clade B isolates are associated with Pacific oyster (Crassostrea gigas) disease outbreaks across Ireland.</title>
        <authorList>
            <person name="Coyle N."/>
            <person name="O'Toole C."/>
            <person name="Thomas J.C.L."/>
            <person name="Ryder D."/>
            <person name="Cheslett D."/>
            <person name="Feist S."/>
            <person name="Bean T."/>
            <person name="Joseph A."/>
            <person name="Waina A."/>
            <person name="Feil E."/>
            <person name="Verner-Jeffreys D.W."/>
        </authorList>
    </citation>
    <scope>NUCLEOTIDE SEQUENCE</scope>
    <source>
        <strain evidence="1">S/17/14 A</strain>
    </source>
</reference>
<dbReference type="AlphaFoldDB" id="A0AA43K0D6"/>
<evidence type="ECO:0000313" key="1">
    <source>
        <dbReference type="EMBL" id="MDH5923643.1"/>
    </source>
</evidence>
<protein>
    <submittedName>
        <fullName evidence="1">Uncharacterized protein</fullName>
    </submittedName>
</protein>
<gene>
    <name evidence="1" type="ORF">L8R85_21680</name>
</gene>
<sequence length="57" mass="5982">MAQVLAGQFLAEVVVTEEIKASVVVMVMKPLRVVTIVVAPVTVVAGDKVVEKSKGAF</sequence>
<comment type="caution">
    <text evidence="1">The sequence shown here is derived from an EMBL/GenBank/DDBJ whole genome shotgun (WGS) entry which is preliminary data.</text>
</comment>
<evidence type="ECO:0000313" key="2">
    <source>
        <dbReference type="Proteomes" id="UP001159663"/>
    </source>
</evidence>
<organism evidence="1 2">
    <name type="scientific">Vibrio splendidus</name>
    <dbReference type="NCBI Taxonomy" id="29497"/>
    <lineage>
        <taxon>Bacteria</taxon>
        <taxon>Pseudomonadati</taxon>
        <taxon>Pseudomonadota</taxon>
        <taxon>Gammaproteobacteria</taxon>
        <taxon>Vibrionales</taxon>
        <taxon>Vibrionaceae</taxon>
        <taxon>Vibrio</taxon>
    </lineage>
</organism>
<dbReference type="Proteomes" id="UP001159663">
    <property type="component" value="Unassembled WGS sequence"/>
</dbReference>
<dbReference type="RefSeq" id="WP_157373174.1">
    <property type="nucleotide sequence ID" value="NZ_JAKMYX010000119.1"/>
</dbReference>
<accession>A0AA43K0D6</accession>
<proteinExistence type="predicted"/>
<name>A0AA43K0D6_VIBSP</name>
<dbReference type="EMBL" id="JAKMYX010000119">
    <property type="protein sequence ID" value="MDH5923643.1"/>
    <property type="molecule type" value="Genomic_DNA"/>
</dbReference>